<comment type="caution">
    <text evidence="7">The sequence shown here is derived from an EMBL/GenBank/DDBJ whole genome shotgun (WGS) entry which is preliminary data.</text>
</comment>
<feature type="transmembrane region" description="Helical" evidence="6">
    <location>
        <begin position="73"/>
        <end position="93"/>
    </location>
</feature>
<evidence type="ECO:0000313" key="7">
    <source>
        <dbReference type="EMBL" id="TPX63837.1"/>
    </source>
</evidence>
<feature type="transmembrane region" description="Helical" evidence="6">
    <location>
        <begin position="140"/>
        <end position="160"/>
    </location>
</feature>
<evidence type="ECO:0000256" key="2">
    <source>
        <dbReference type="ARBA" id="ARBA00022692"/>
    </source>
</evidence>
<evidence type="ECO:0000256" key="5">
    <source>
        <dbReference type="SAM" id="MobiDB-lite"/>
    </source>
</evidence>
<feature type="transmembrane region" description="Helical" evidence="6">
    <location>
        <begin position="99"/>
        <end position="120"/>
    </location>
</feature>
<dbReference type="PANTHER" id="PTHR13531">
    <property type="entry name" value="GEO07735P1-RELATED-RELATED"/>
    <property type="match status" value="1"/>
</dbReference>
<evidence type="ECO:0000256" key="6">
    <source>
        <dbReference type="SAM" id="Phobius"/>
    </source>
</evidence>
<name>A0A507EKD5_9FUNG</name>
<keyword evidence="8" id="KW-1185">Reference proteome</keyword>
<accession>A0A507EKD5</accession>
<dbReference type="Pfam" id="PF09799">
    <property type="entry name" value="Transmemb_17"/>
    <property type="match status" value="1"/>
</dbReference>
<organism evidence="7 8">
    <name type="scientific">Chytriomyces confervae</name>
    <dbReference type="NCBI Taxonomy" id="246404"/>
    <lineage>
        <taxon>Eukaryota</taxon>
        <taxon>Fungi</taxon>
        <taxon>Fungi incertae sedis</taxon>
        <taxon>Chytridiomycota</taxon>
        <taxon>Chytridiomycota incertae sedis</taxon>
        <taxon>Chytridiomycetes</taxon>
        <taxon>Chytridiales</taxon>
        <taxon>Chytriomycetaceae</taxon>
        <taxon>Chytriomyces</taxon>
    </lineage>
</organism>
<dbReference type="EMBL" id="QEAP01000580">
    <property type="protein sequence ID" value="TPX63837.1"/>
    <property type="molecule type" value="Genomic_DNA"/>
</dbReference>
<protein>
    <submittedName>
        <fullName evidence="7">Uncharacterized protein</fullName>
    </submittedName>
</protein>
<dbReference type="AlphaFoldDB" id="A0A507EKD5"/>
<dbReference type="PANTHER" id="PTHR13531:SF6">
    <property type="entry name" value="TMEM (HUMAN TRANSMEMBRANE PROTEIN) HOMOLOG"/>
    <property type="match status" value="1"/>
</dbReference>
<keyword evidence="2 6" id="KW-0812">Transmembrane</keyword>
<feature type="region of interest" description="Disordered" evidence="5">
    <location>
        <begin position="217"/>
        <end position="240"/>
    </location>
</feature>
<evidence type="ECO:0000256" key="1">
    <source>
        <dbReference type="ARBA" id="ARBA00004141"/>
    </source>
</evidence>
<comment type="subcellular location">
    <subcellularLocation>
        <location evidence="1">Membrane</location>
        <topology evidence="1">Multi-pass membrane protein</topology>
    </subcellularLocation>
</comment>
<keyword evidence="4 6" id="KW-0472">Membrane</keyword>
<dbReference type="OrthoDB" id="311720at2759"/>
<feature type="transmembrane region" description="Helical" evidence="6">
    <location>
        <begin position="175"/>
        <end position="194"/>
    </location>
</feature>
<keyword evidence="3 6" id="KW-1133">Transmembrane helix</keyword>
<dbReference type="STRING" id="246404.A0A507EKD5"/>
<dbReference type="GO" id="GO:1905515">
    <property type="term" value="P:non-motile cilium assembly"/>
    <property type="evidence" value="ECO:0007669"/>
    <property type="project" value="TreeGrafter"/>
</dbReference>
<reference evidence="7 8" key="1">
    <citation type="journal article" date="2019" name="Sci. Rep.">
        <title>Comparative genomics of chytrid fungi reveal insights into the obligate biotrophic and pathogenic lifestyle of Synchytrium endobioticum.</title>
        <authorList>
            <person name="van de Vossenberg B.T.L.H."/>
            <person name="Warris S."/>
            <person name="Nguyen H.D.T."/>
            <person name="van Gent-Pelzer M.P.E."/>
            <person name="Joly D.L."/>
            <person name="van de Geest H.C."/>
            <person name="Bonants P.J.M."/>
            <person name="Smith D.S."/>
            <person name="Levesque C.A."/>
            <person name="van der Lee T.A.J."/>
        </authorList>
    </citation>
    <scope>NUCLEOTIDE SEQUENCE [LARGE SCALE GENOMIC DNA]</scope>
    <source>
        <strain evidence="7 8">CBS 675.73</strain>
    </source>
</reference>
<evidence type="ECO:0000313" key="8">
    <source>
        <dbReference type="Proteomes" id="UP000320333"/>
    </source>
</evidence>
<proteinExistence type="predicted"/>
<dbReference type="GO" id="GO:0016020">
    <property type="term" value="C:membrane"/>
    <property type="evidence" value="ECO:0007669"/>
    <property type="project" value="UniProtKB-SubCell"/>
</dbReference>
<gene>
    <name evidence="7" type="ORF">CcCBS67573_g08566</name>
</gene>
<dbReference type="GO" id="GO:0035869">
    <property type="term" value="C:ciliary transition zone"/>
    <property type="evidence" value="ECO:0007669"/>
    <property type="project" value="TreeGrafter"/>
</dbReference>
<evidence type="ECO:0000256" key="4">
    <source>
        <dbReference type="ARBA" id="ARBA00023136"/>
    </source>
</evidence>
<dbReference type="InterPro" id="IPR019184">
    <property type="entry name" value="Uncharacterised_TM-17"/>
</dbReference>
<evidence type="ECO:0000256" key="3">
    <source>
        <dbReference type="ARBA" id="ARBA00022989"/>
    </source>
</evidence>
<dbReference type="Proteomes" id="UP000320333">
    <property type="component" value="Unassembled WGS sequence"/>
</dbReference>
<sequence>MASATASPNLPQPKVQSSIQSMSHLESFNSLVAERVFHGYKHRQKMVVPFHLSNINDRGAIGYEISSNPHYQLLLYFNVLLFPFWAIGQILVIRWKLVYFNPSLFHTLLMSIFYSFFIAVEPLRLWLGFYGNLKERVPDLAGAFLFTLFPQLFTCFYYMSIQPYLGSGFTMPFEIALNTAYCCLLIPQIVLGYISAQGIIKSQAASFFLTLGGEGGGGGADGDGEEETVDVEGGRLSRAA</sequence>